<evidence type="ECO:0000313" key="3">
    <source>
        <dbReference type="Proteomes" id="UP000298416"/>
    </source>
</evidence>
<evidence type="ECO:0000313" key="2">
    <source>
        <dbReference type="EMBL" id="KAG6417086.1"/>
    </source>
</evidence>
<reference evidence="2" key="2">
    <citation type="submission" date="2020-08" db="EMBL/GenBank/DDBJ databases">
        <title>Plant Genome Project.</title>
        <authorList>
            <person name="Zhang R.-G."/>
        </authorList>
    </citation>
    <scope>NUCLEOTIDE SEQUENCE</scope>
    <source>
        <strain evidence="2">Huo1</strain>
        <tissue evidence="2">Leaf</tissue>
    </source>
</reference>
<dbReference type="EMBL" id="PNBA02000007">
    <property type="protein sequence ID" value="KAG6417086.1"/>
    <property type="molecule type" value="Genomic_DNA"/>
</dbReference>
<sequence length="203" mass="22399">MSTTERFDQLLREGVASFPQTAAPDTKQQVRTTVQTASNGDPDTQRYDHLFYSSGNGAHRTSNQGSIGRRWGASIRRRQQARDDGSIDGGLFNKEYNAMCRCAVDRSQGQLVDLTNDALMDYIANRFLHEIDGTTETDYTADELLLHAIDAFNATVVLVLGQAKANVDVVKLQKSGGVVSRNAKVSQKARGSRIRICVFKLIT</sequence>
<dbReference type="Gene3D" id="3.40.50.300">
    <property type="entry name" value="P-loop containing nucleotide triphosphate hydrolases"/>
    <property type="match status" value="1"/>
</dbReference>
<dbReference type="AlphaFoldDB" id="A0A8X8ZUH7"/>
<feature type="region of interest" description="Disordered" evidence="1">
    <location>
        <begin position="15"/>
        <end position="46"/>
    </location>
</feature>
<evidence type="ECO:0000256" key="1">
    <source>
        <dbReference type="SAM" id="MobiDB-lite"/>
    </source>
</evidence>
<proteinExistence type="predicted"/>
<reference evidence="2" key="1">
    <citation type="submission" date="2018-01" db="EMBL/GenBank/DDBJ databases">
        <authorList>
            <person name="Mao J.F."/>
        </authorList>
    </citation>
    <scope>NUCLEOTIDE SEQUENCE</scope>
    <source>
        <strain evidence="2">Huo1</strain>
        <tissue evidence="2">Leaf</tissue>
    </source>
</reference>
<gene>
    <name evidence="2" type="ORF">SASPL_119236</name>
</gene>
<name>A0A8X8ZUH7_SALSN</name>
<dbReference type="InterPro" id="IPR027417">
    <property type="entry name" value="P-loop_NTPase"/>
</dbReference>
<protein>
    <submittedName>
        <fullName evidence="2">Uncharacterized protein</fullName>
    </submittedName>
</protein>
<organism evidence="2">
    <name type="scientific">Salvia splendens</name>
    <name type="common">Scarlet sage</name>
    <dbReference type="NCBI Taxonomy" id="180675"/>
    <lineage>
        <taxon>Eukaryota</taxon>
        <taxon>Viridiplantae</taxon>
        <taxon>Streptophyta</taxon>
        <taxon>Embryophyta</taxon>
        <taxon>Tracheophyta</taxon>
        <taxon>Spermatophyta</taxon>
        <taxon>Magnoliopsida</taxon>
        <taxon>eudicotyledons</taxon>
        <taxon>Gunneridae</taxon>
        <taxon>Pentapetalae</taxon>
        <taxon>asterids</taxon>
        <taxon>lamiids</taxon>
        <taxon>Lamiales</taxon>
        <taxon>Lamiaceae</taxon>
        <taxon>Nepetoideae</taxon>
        <taxon>Mentheae</taxon>
        <taxon>Salviinae</taxon>
        <taxon>Salvia</taxon>
        <taxon>Salvia subgen. Calosphace</taxon>
        <taxon>core Calosphace</taxon>
    </lineage>
</organism>
<accession>A0A8X8ZUH7</accession>
<feature type="compositionally biased region" description="Polar residues" evidence="1">
    <location>
        <begin position="26"/>
        <end position="42"/>
    </location>
</feature>
<comment type="caution">
    <text evidence="2">The sequence shown here is derived from an EMBL/GenBank/DDBJ whole genome shotgun (WGS) entry which is preliminary data.</text>
</comment>
<keyword evidence="3" id="KW-1185">Reference proteome</keyword>
<dbReference type="Proteomes" id="UP000298416">
    <property type="component" value="Unassembled WGS sequence"/>
</dbReference>